<feature type="compositionally biased region" description="Low complexity" evidence="6">
    <location>
        <begin position="246"/>
        <end position="263"/>
    </location>
</feature>
<dbReference type="GO" id="GO:0003841">
    <property type="term" value="F:1-acylglycerol-3-phosphate O-acyltransferase activity"/>
    <property type="evidence" value="ECO:0007669"/>
    <property type="project" value="UniProtKB-EC"/>
</dbReference>
<evidence type="ECO:0000256" key="3">
    <source>
        <dbReference type="ARBA" id="ARBA00022679"/>
    </source>
</evidence>
<reference evidence="8 9" key="1">
    <citation type="journal article" date="2006" name="Nat. Biotechnol.">
        <title>Complete genome of the mutualistic, N2-fixing grass endophyte Azoarcus sp. strain BH72.</title>
        <authorList>
            <person name="Krause A."/>
            <person name="Ramakumar A."/>
            <person name="Bartels D."/>
            <person name="Battistoni F."/>
            <person name="Bekel T."/>
            <person name="Boch J."/>
            <person name="Boehm M."/>
            <person name="Friedrich F."/>
            <person name="Hurek T."/>
            <person name="Krause L."/>
            <person name="Linke B."/>
            <person name="McHardy A.C."/>
            <person name="Sarkar A."/>
            <person name="Schneiker S."/>
            <person name="Syed A.A."/>
            <person name="Thauer R."/>
            <person name="Vorhoelter F.-J."/>
            <person name="Weidner S."/>
            <person name="Puehler A."/>
            <person name="Reinhold-Hurek B."/>
            <person name="Kaiser O."/>
            <person name="Goesmann A."/>
        </authorList>
    </citation>
    <scope>NUCLEOTIDE SEQUENCE [LARGE SCALE GENOMIC DNA]</scope>
    <source>
        <strain evidence="8 9">BH72</strain>
    </source>
</reference>
<dbReference type="eggNOG" id="COG0204">
    <property type="taxonomic scope" value="Bacteria"/>
</dbReference>
<sequence length="263" mass="28129">MRLALHILQGVLTIALLYPFCAPARQRNLRQRWSRRLLRTVGVEVRIEGAAVAPGALLVANHISWLDIYAINSLTPSAFVSKAEVRDWPVIGWLAARSETVFLRRGSRGHARIINGEIAALLDAGRNVAIFPEGTTSDGNRVLPFHAALLQAAVESAHPVQPVAVSYHDADGRRTTAAAYDGELSLGACLGNIVSHRRLQVRIRVGAAIDTAGADRKTVCRDARAAIVALCGLTEAGTEMERKTGAAAMPATPAAAQEAVQVR</sequence>
<dbReference type="SUPFAM" id="SSF69593">
    <property type="entry name" value="Glycerol-3-phosphate (1)-acyltransferase"/>
    <property type="match status" value="1"/>
</dbReference>
<evidence type="ECO:0000256" key="4">
    <source>
        <dbReference type="ARBA" id="ARBA00023098"/>
    </source>
</evidence>
<dbReference type="InterPro" id="IPR002123">
    <property type="entry name" value="Plipid/glycerol_acylTrfase"/>
</dbReference>
<keyword evidence="2" id="KW-0444">Lipid biosynthesis</keyword>
<feature type="region of interest" description="Disordered" evidence="6">
    <location>
        <begin position="244"/>
        <end position="263"/>
    </location>
</feature>
<evidence type="ECO:0000313" key="9">
    <source>
        <dbReference type="Proteomes" id="UP000002588"/>
    </source>
</evidence>
<name>A1K3R6_AZOSB</name>
<dbReference type="PANTHER" id="PTHR10434">
    <property type="entry name" value="1-ACYL-SN-GLYCEROL-3-PHOSPHATE ACYLTRANSFERASE"/>
    <property type="match status" value="1"/>
</dbReference>
<comment type="pathway">
    <text evidence="1">Lipid metabolism.</text>
</comment>
<dbReference type="PANTHER" id="PTHR10434:SF64">
    <property type="entry name" value="1-ACYL-SN-GLYCEROL-3-PHOSPHATE ACYLTRANSFERASE-RELATED"/>
    <property type="match status" value="1"/>
</dbReference>
<dbReference type="EMBL" id="AM406670">
    <property type="protein sequence ID" value="CAL93471.1"/>
    <property type="molecule type" value="Genomic_DNA"/>
</dbReference>
<keyword evidence="5 8" id="KW-0012">Acyltransferase</keyword>
<accession>A1K3R6</accession>
<keyword evidence="4" id="KW-0443">Lipid metabolism</keyword>
<keyword evidence="9" id="KW-1185">Reference proteome</keyword>
<evidence type="ECO:0000256" key="2">
    <source>
        <dbReference type="ARBA" id="ARBA00022516"/>
    </source>
</evidence>
<evidence type="ECO:0000256" key="1">
    <source>
        <dbReference type="ARBA" id="ARBA00005189"/>
    </source>
</evidence>
<dbReference type="KEGG" id="azo:azo0854"/>
<evidence type="ECO:0000256" key="5">
    <source>
        <dbReference type="ARBA" id="ARBA00023315"/>
    </source>
</evidence>
<dbReference type="SMART" id="SM00563">
    <property type="entry name" value="PlsC"/>
    <property type="match status" value="1"/>
</dbReference>
<dbReference type="Pfam" id="PF01553">
    <property type="entry name" value="Acyltransferase"/>
    <property type="match status" value="1"/>
</dbReference>
<organism evidence="8 9">
    <name type="scientific">Azoarcus sp. (strain BH72)</name>
    <dbReference type="NCBI Taxonomy" id="418699"/>
    <lineage>
        <taxon>Bacteria</taxon>
        <taxon>Pseudomonadati</taxon>
        <taxon>Pseudomonadota</taxon>
        <taxon>Betaproteobacteria</taxon>
        <taxon>Rhodocyclales</taxon>
        <taxon>Zoogloeaceae</taxon>
        <taxon>Azoarcus</taxon>
    </lineage>
</organism>
<dbReference type="Proteomes" id="UP000002588">
    <property type="component" value="Chromosome"/>
</dbReference>
<dbReference type="HOGENOM" id="CLU_027938_0_1_4"/>
<evidence type="ECO:0000259" key="7">
    <source>
        <dbReference type="SMART" id="SM00563"/>
    </source>
</evidence>
<dbReference type="AlphaFoldDB" id="A1K3R6"/>
<dbReference type="RefSeq" id="WP_011764588.1">
    <property type="nucleotide sequence ID" value="NC_008702.1"/>
</dbReference>
<protein>
    <submittedName>
        <fullName evidence="8">1-acyl-sn-glycerol-3-phosphate acyltransferase</fullName>
        <ecNumber evidence="8">2.3.1.51</ecNumber>
    </submittedName>
</protein>
<evidence type="ECO:0000313" key="8">
    <source>
        <dbReference type="EMBL" id="CAL93471.1"/>
    </source>
</evidence>
<dbReference type="CDD" id="cd07989">
    <property type="entry name" value="LPLAT_AGPAT-like"/>
    <property type="match status" value="1"/>
</dbReference>
<dbReference type="STRING" id="62928.azo0854"/>
<dbReference type="EC" id="2.3.1.51" evidence="8"/>
<feature type="domain" description="Phospholipid/glycerol acyltransferase" evidence="7">
    <location>
        <begin position="56"/>
        <end position="168"/>
    </location>
</feature>
<proteinExistence type="predicted"/>
<evidence type="ECO:0000256" key="6">
    <source>
        <dbReference type="SAM" id="MobiDB-lite"/>
    </source>
</evidence>
<keyword evidence="3 8" id="KW-0808">Transferase</keyword>
<gene>
    <name evidence="8" type="primary">plsC</name>
    <name evidence="8" type="ordered locus">azo0854</name>
</gene>
<dbReference type="GO" id="GO:0006654">
    <property type="term" value="P:phosphatidic acid biosynthetic process"/>
    <property type="evidence" value="ECO:0007669"/>
    <property type="project" value="TreeGrafter"/>
</dbReference>